<organism evidence="1 2">
    <name type="scientific">Vanrija pseudolonga</name>
    <dbReference type="NCBI Taxonomy" id="143232"/>
    <lineage>
        <taxon>Eukaryota</taxon>
        <taxon>Fungi</taxon>
        <taxon>Dikarya</taxon>
        <taxon>Basidiomycota</taxon>
        <taxon>Agaricomycotina</taxon>
        <taxon>Tremellomycetes</taxon>
        <taxon>Trichosporonales</taxon>
        <taxon>Trichosporonaceae</taxon>
        <taxon>Vanrija</taxon>
    </lineage>
</organism>
<name>A0AAF1BL18_9TREE</name>
<dbReference type="GeneID" id="87811995"/>
<dbReference type="Proteomes" id="UP000827549">
    <property type="component" value="Chromosome 7"/>
</dbReference>
<dbReference type="AlphaFoldDB" id="A0AAF1BL18"/>
<evidence type="ECO:0000313" key="2">
    <source>
        <dbReference type="Proteomes" id="UP000827549"/>
    </source>
</evidence>
<protein>
    <submittedName>
        <fullName evidence="1">Uncharacterized protein</fullName>
    </submittedName>
</protein>
<keyword evidence="2" id="KW-1185">Reference proteome</keyword>
<gene>
    <name evidence="1" type="ORF">LOC62_07G008831</name>
</gene>
<dbReference type="EMBL" id="CP086720">
    <property type="protein sequence ID" value="WOO85331.1"/>
    <property type="molecule type" value="Genomic_DNA"/>
</dbReference>
<accession>A0AAF1BL18</accession>
<evidence type="ECO:0000313" key="1">
    <source>
        <dbReference type="EMBL" id="WOO85331.1"/>
    </source>
</evidence>
<dbReference type="RefSeq" id="XP_062631357.1">
    <property type="nucleotide sequence ID" value="XM_062775373.1"/>
</dbReference>
<reference evidence="1" key="1">
    <citation type="submission" date="2023-10" db="EMBL/GenBank/DDBJ databases">
        <authorList>
            <person name="Noh H."/>
        </authorList>
    </citation>
    <scope>NUCLEOTIDE SEQUENCE</scope>
    <source>
        <strain evidence="1">DUCC4014</strain>
    </source>
</reference>
<sequence length="397" mass="44301">MVALDGLSAALPAVAIDISAFPVIVEDILSLAIDDVFHDPGSAPLLYSLRLVSRAVKDTIDTKLARHISLDLAVKEIWDAEHLAEVNALRAKPHLLLRGEEEPEFYRDRHGHDRRTIVAIYRGPRIHTITENVTTGQPIACRPAQRIPGMRWGEGATAADVAECLRRLRDTHVVDTTSSEPNDYPPMFRDRVLLHALLNHETFERASSACPPLGLSTAVWQFDIEHRDHPYNWHLQVLTSALRQGARSLVACFPPSTNYLSDVGPTILMPVMDHTLESVTIHVQVAEGFVSQLSGCGQTSLNGVLDCIAARLDLHWTLVTHPVLDTVYLGWHSPGSGSTPERIRLAIRDHVLEEEGLRDHWAEEDRLADAVQRVRVVTADEYALEVGLERYRLETEE</sequence>
<proteinExistence type="predicted"/>